<name>A0A0F9B7Z8_9ZZZZ</name>
<gene>
    <name evidence="1" type="ORF">LCGC14_2482690</name>
</gene>
<sequence length="67" mass="7469">MPDEGNGSDLTPIEKLRKSNDDLHEAVDEVLASEEYDVEKKCAFATYFSETFARINLAYKALGEEGP</sequence>
<accession>A0A0F9B7Z8</accession>
<dbReference type="AlphaFoldDB" id="A0A0F9B7Z8"/>
<comment type="caution">
    <text evidence="1">The sequence shown here is derived from an EMBL/GenBank/DDBJ whole genome shotgun (WGS) entry which is preliminary data.</text>
</comment>
<evidence type="ECO:0000313" key="1">
    <source>
        <dbReference type="EMBL" id="KKL17725.1"/>
    </source>
</evidence>
<dbReference type="EMBL" id="LAZR01039145">
    <property type="protein sequence ID" value="KKL17725.1"/>
    <property type="molecule type" value="Genomic_DNA"/>
</dbReference>
<reference evidence="1" key="1">
    <citation type="journal article" date="2015" name="Nature">
        <title>Complex archaea that bridge the gap between prokaryotes and eukaryotes.</title>
        <authorList>
            <person name="Spang A."/>
            <person name="Saw J.H."/>
            <person name="Jorgensen S.L."/>
            <person name="Zaremba-Niedzwiedzka K."/>
            <person name="Martijn J."/>
            <person name="Lind A.E."/>
            <person name="van Eijk R."/>
            <person name="Schleper C."/>
            <person name="Guy L."/>
            <person name="Ettema T.J."/>
        </authorList>
    </citation>
    <scope>NUCLEOTIDE SEQUENCE</scope>
</reference>
<protein>
    <submittedName>
        <fullName evidence="1">Uncharacterized protein</fullName>
    </submittedName>
</protein>
<proteinExistence type="predicted"/>
<organism evidence="1">
    <name type="scientific">marine sediment metagenome</name>
    <dbReference type="NCBI Taxonomy" id="412755"/>
    <lineage>
        <taxon>unclassified sequences</taxon>
        <taxon>metagenomes</taxon>
        <taxon>ecological metagenomes</taxon>
    </lineage>
</organism>